<name>A0A5J4KAZ3_9CHLR</name>
<proteinExistence type="predicted"/>
<reference evidence="2 3" key="1">
    <citation type="journal article" date="2019" name="Int. J. Syst. Evol. Microbiol.">
        <title>Thermogemmatispora aurantia sp. nov. and Thermogemmatispora argillosa sp. nov., within the class Ktedonobacteria, and emended description of the genus Thermogemmatispora.</title>
        <authorList>
            <person name="Zheng Y."/>
            <person name="Wang C.M."/>
            <person name="Sakai Y."/>
            <person name="Abe K."/>
            <person name="Yokota A."/>
            <person name="Yabe S."/>
        </authorList>
    </citation>
    <scope>NUCLEOTIDE SEQUENCE [LARGE SCALE GENOMIC DNA]</scope>
    <source>
        <strain evidence="2 3">A1-2</strain>
    </source>
</reference>
<dbReference type="RefSeq" id="WP_170293243.1">
    <property type="nucleotide sequence ID" value="NZ_BKZV01000003.1"/>
</dbReference>
<dbReference type="AlphaFoldDB" id="A0A5J4KAZ3"/>
<comment type="caution">
    <text evidence="2">The sequence shown here is derived from an EMBL/GenBank/DDBJ whole genome shotgun (WGS) entry which is preliminary data.</text>
</comment>
<dbReference type="Proteomes" id="UP000334820">
    <property type="component" value="Unassembled WGS sequence"/>
</dbReference>
<dbReference type="EMBL" id="BKZV01000003">
    <property type="protein sequence ID" value="GER83919.1"/>
    <property type="molecule type" value="Genomic_DNA"/>
</dbReference>
<evidence type="ECO:0000313" key="3">
    <source>
        <dbReference type="Proteomes" id="UP000334820"/>
    </source>
</evidence>
<keyword evidence="3" id="KW-1185">Reference proteome</keyword>
<feature type="domain" description="BioF2-like acetyltransferase" evidence="1">
    <location>
        <begin position="159"/>
        <end position="287"/>
    </location>
</feature>
<evidence type="ECO:0000313" key="2">
    <source>
        <dbReference type="EMBL" id="GER83919.1"/>
    </source>
</evidence>
<sequence length="342" mass="38238">MAAPDEGLLNAVGQLFVQHGEMPHQHPGVLSARLGCPDCADCVVAVYSRRNGEPPELALALRQRPDGVWVSLFPGAPILASLAFPPELLGEILAALCRELGASALYFPLAYAETRAAHLLQATPAMDCWQRSPSPIISWDDGGEGLIGRFMERYGSQAARKRKRWQSLRAVTLPPLSAVQALAAIEANSWKSSLHADLQSNGQLQYYQRLLLEGLVELTVATLDEYPIAYRLDSLFRERVYALEWSFDQRYAALAPGMFLLLDGLLLRWGREKLHYIDLFGSPDRLKTLVETDRRARVDFAWPAGSVTELLRRERSDHDLRLAGYLARGVGIRRIYSEMVDR</sequence>
<dbReference type="Pfam" id="PF13480">
    <property type="entry name" value="Acetyltransf_6"/>
    <property type="match status" value="1"/>
</dbReference>
<dbReference type="SUPFAM" id="SSF55729">
    <property type="entry name" value="Acyl-CoA N-acyltransferases (Nat)"/>
    <property type="match status" value="1"/>
</dbReference>
<gene>
    <name evidence="2" type="ORF">KTAU_25560</name>
</gene>
<dbReference type="InterPro" id="IPR038740">
    <property type="entry name" value="BioF2-like_GNAT_dom"/>
</dbReference>
<dbReference type="InterPro" id="IPR016181">
    <property type="entry name" value="Acyl_CoA_acyltransferase"/>
</dbReference>
<evidence type="ECO:0000259" key="1">
    <source>
        <dbReference type="Pfam" id="PF13480"/>
    </source>
</evidence>
<accession>A0A5J4KAZ3</accession>
<protein>
    <recommendedName>
        <fullName evidence="1">BioF2-like acetyltransferase domain-containing protein</fullName>
    </recommendedName>
</protein>
<organism evidence="2 3">
    <name type="scientific">Thermogemmatispora aurantia</name>
    <dbReference type="NCBI Taxonomy" id="2045279"/>
    <lineage>
        <taxon>Bacteria</taxon>
        <taxon>Bacillati</taxon>
        <taxon>Chloroflexota</taxon>
        <taxon>Ktedonobacteria</taxon>
        <taxon>Thermogemmatisporales</taxon>
        <taxon>Thermogemmatisporaceae</taxon>
        <taxon>Thermogemmatispora</taxon>
    </lineage>
</organism>